<evidence type="ECO:0000313" key="11">
    <source>
        <dbReference type="EMBL" id="MBC8176539.1"/>
    </source>
</evidence>
<evidence type="ECO:0000256" key="5">
    <source>
        <dbReference type="ARBA" id="ARBA00022679"/>
    </source>
</evidence>
<dbReference type="GO" id="GO:0000155">
    <property type="term" value="F:phosphorelay sensor kinase activity"/>
    <property type="evidence" value="ECO:0007669"/>
    <property type="project" value="InterPro"/>
</dbReference>
<protein>
    <recommendedName>
        <fullName evidence="3">histidine kinase</fullName>
        <ecNumber evidence="3">2.7.13.3</ecNumber>
    </recommendedName>
</protein>
<evidence type="ECO:0000256" key="1">
    <source>
        <dbReference type="ARBA" id="ARBA00000085"/>
    </source>
</evidence>
<dbReference type="InterPro" id="IPR003660">
    <property type="entry name" value="HAMP_dom"/>
</dbReference>
<comment type="subcellular location">
    <subcellularLocation>
        <location evidence="2">Membrane</location>
    </subcellularLocation>
</comment>
<keyword evidence="6" id="KW-0418">Kinase</keyword>
<dbReference type="PROSITE" id="PS50885">
    <property type="entry name" value="HAMP"/>
    <property type="match status" value="1"/>
</dbReference>
<dbReference type="CDD" id="cd06225">
    <property type="entry name" value="HAMP"/>
    <property type="match status" value="1"/>
</dbReference>
<feature type="coiled-coil region" evidence="7">
    <location>
        <begin position="353"/>
        <end position="380"/>
    </location>
</feature>
<keyword evidence="8" id="KW-1133">Transmembrane helix</keyword>
<dbReference type="GO" id="GO:0016020">
    <property type="term" value="C:membrane"/>
    <property type="evidence" value="ECO:0007669"/>
    <property type="project" value="UniProtKB-SubCell"/>
</dbReference>
<organism evidence="11 12">
    <name type="scientific">Candidatus Desulfacyla euxinica</name>
    <dbReference type="NCBI Taxonomy" id="2841693"/>
    <lineage>
        <taxon>Bacteria</taxon>
        <taxon>Deltaproteobacteria</taxon>
        <taxon>Candidatus Desulfacyla</taxon>
    </lineage>
</organism>
<dbReference type="GO" id="GO:0007234">
    <property type="term" value="P:osmosensory signaling via phosphorelay pathway"/>
    <property type="evidence" value="ECO:0007669"/>
    <property type="project" value="TreeGrafter"/>
</dbReference>
<dbReference type="PANTHER" id="PTHR42878:SF15">
    <property type="entry name" value="BACTERIOPHYTOCHROME"/>
    <property type="match status" value="1"/>
</dbReference>
<keyword evidence="5" id="KW-0808">Transferase</keyword>
<dbReference type="Proteomes" id="UP000650524">
    <property type="component" value="Unassembled WGS sequence"/>
</dbReference>
<sequence>MKSTIAKKLWGSFGVLIAVLTICGVIVYWQIHGINRVIEQLVEVREPLQEIILEMEINMGNTSRAVMGYVMERDPSHVKWLHDSEKEFEGLVSDFRELAETEEEKRFHREASLFFAEFRKLSHDIVALVNEQHDAQRVFREAAREIDESIGKALERVVNSSPGWTKAKEEVTLNMQICSHEVFAAIERYLFQHTGFHRDEVKSAEQAFREFRKMYRKTGLSDEESHAIRLIDRDYNHAIKVGYDAMAVTDQLYVKLDRFRDDLTRMDTVLNKDIQPLIHADTVRATEDSKRSVSIASTITLTMVISALIIMALVTWIITKGIIASVRRLKEGSEEFGRGALDHKIDVRTKDELSELATAFNQMAEKRKKAEDELKQSSEKIKLFAYSVSHDLKSPAMGIYGLTRLLNKNYGDILGKKGKTHCEQILKASEQIGTLVEEINLYISTKERPLSIEKTEIEEILEVVREEVMGRLIARKIAWSEPEDMPEIKVDKLSIIRVIRNLVDNAIKYGGDDLKEIKIGYRESDETHIISVTDDGVGLKAEDSEEIFELFKRKNTSKGVQGTGLGLAIVKEIVERHGGKVWIEPGAEKGTTFSVSISKHL</sequence>
<dbReference type="GO" id="GO:0000156">
    <property type="term" value="F:phosphorelay response regulator activity"/>
    <property type="evidence" value="ECO:0007669"/>
    <property type="project" value="TreeGrafter"/>
</dbReference>
<dbReference type="CDD" id="cd00075">
    <property type="entry name" value="HATPase"/>
    <property type="match status" value="1"/>
</dbReference>
<dbReference type="PRINTS" id="PR00344">
    <property type="entry name" value="BCTRLSENSOR"/>
</dbReference>
<dbReference type="SMART" id="SM00387">
    <property type="entry name" value="HATPase_c"/>
    <property type="match status" value="1"/>
</dbReference>
<dbReference type="EMBL" id="JACNJD010000143">
    <property type="protein sequence ID" value="MBC8176539.1"/>
    <property type="molecule type" value="Genomic_DNA"/>
</dbReference>
<proteinExistence type="predicted"/>
<dbReference type="FunFam" id="3.30.565.10:FF:000006">
    <property type="entry name" value="Sensor histidine kinase WalK"/>
    <property type="match status" value="1"/>
</dbReference>
<evidence type="ECO:0000313" key="12">
    <source>
        <dbReference type="Proteomes" id="UP000650524"/>
    </source>
</evidence>
<evidence type="ECO:0000256" key="8">
    <source>
        <dbReference type="SAM" id="Phobius"/>
    </source>
</evidence>
<comment type="caution">
    <text evidence="11">The sequence shown here is derived from an EMBL/GenBank/DDBJ whole genome shotgun (WGS) entry which is preliminary data.</text>
</comment>
<dbReference type="SMART" id="SM00304">
    <property type="entry name" value="HAMP"/>
    <property type="match status" value="1"/>
</dbReference>
<evidence type="ECO:0000256" key="4">
    <source>
        <dbReference type="ARBA" id="ARBA00022553"/>
    </source>
</evidence>
<dbReference type="CDD" id="cd00082">
    <property type="entry name" value="HisKA"/>
    <property type="match status" value="1"/>
</dbReference>
<dbReference type="InterPro" id="IPR036097">
    <property type="entry name" value="HisK_dim/P_sf"/>
</dbReference>
<dbReference type="InterPro" id="IPR024478">
    <property type="entry name" value="HlyB_4HB_MCP"/>
</dbReference>
<name>A0A8J6MXD8_9DELT</name>
<dbReference type="Pfam" id="PF00672">
    <property type="entry name" value="HAMP"/>
    <property type="match status" value="1"/>
</dbReference>
<dbReference type="InterPro" id="IPR003594">
    <property type="entry name" value="HATPase_dom"/>
</dbReference>
<dbReference type="EC" id="2.7.13.3" evidence="3"/>
<dbReference type="InterPro" id="IPR003661">
    <property type="entry name" value="HisK_dim/P_dom"/>
</dbReference>
<feature type="transmembrane region" description="Helical" evidence="8">
    <location>
        <begin position="9"/>
        <end position="31"/>
    </location>
</feature>
<dbReference type="Gene3D" id="1.10.287.130">
    <property type="match status" value="1"/>
</dbReference>
<dbReference type="GO" id="GO:0030295">
    <property type="term" value="F:protein kinase activator activity"/>
    <property type="evidence" value="ECO:0007669"/>
    <property type="project" value="TreeGrafter"/>
</dbReference>
<keyword evidence="8" id="KW-0472">Membrane</keyword>
<dbReference type="Gene3D" id="6.10.340.10">
    <property type="match status" value="1"/>
</dbReference>
<dbReference type="InterPro" id="IPR004358">
    <property type="entry name" value="Sig_transdc_His_kin-like_C"/>
</dbReference>
<dbReference type="AlphaFoldDB" id="A0A8J6MXD8"/>
<dbReference type="SUPFAM" id="SSF55874">
    <property type="entry name" value="ATPase domain of HSP90 chaperone/DNA topoisomerase II/histidine kinase"/>
    <property type="match status" value="1"/>
</dbReference>
<dbReference type="Pfam" id="PF02518">
    <property type="entry name" value="HATPase_c"/>
    <property type="match status" value="1"/>
</dbReference>
<dbReference type="Gene3D" id="3.30.565.10">
    <property type="entry name" value="Histidine kinase-like ATPase, C-terminal domain"/>
    <property type="match status" value="1"/>
</dbReference>
<feature type="transmembrane region" description="Helical" evidence="8">
    <location>
        <begin position="295"/>
        <end position="318"/>
    </location>
</feature>
<keyword evidence="8" id="KW-0812">Transmembrane</keyword>
<evidence type="ECO:0000256" key="7">
    <source>
        <dbReference type="SAM" id="Coils"/>
    </source>
</evidence>
<dbReference type="SUPFAM" id="SSF47384">
    <property type="entry name" value="Homodimeric domain of signal transducing histidine kinase"/>
    <property type="match status" value="1"/>
</dbReference>
<keyword evidence="4" id="KW-0597">Phosphoprotein</keyword>
<feature type="domain" description="Histidine kinase" evidence="9">
    <location>
        <begin position="387"/>
        <end position="601"/>
    </location>
</feature>
<dbReference type="SUPFAM" id="SSF158472">
    <property type="entry name" value="HAMP domain-like"/>
    <property type="match status" value="1"/>
</dbReference>
<dbReference type="InterPro" id="IPR005467">
    <property type="entry name" value="His_kinase_dom"/>
</dbReference>
<feature type="domain" description="HAMP" evidence="10">
    <location>
        <begin position="320"/>
        <end position="372"/>
    </location>
</feature>
<evidence type="ECO:0000259" key="9">
    <source>
        <dbReference type="PROSITE" id="PS50109"/>
    </source>
</evidence>
<evidence type="ECO:0000256" key="6">
    <source>
        <dbReference type="ARBA" id="ARBA00022777"/>
    </source>
</evidence>
<dbReference type="InterPro" id="IPR036890">
    <property type="entry name" value="HATPase_C_sf"/>
</dbReference>
<evidence type="ECO:0000259" key="10">
    <source>
        <dbReference type="PROSITE" id="PS50885"/>
    </source>
</evidence>
<keyword evidence="7" id="KW-0175">Coiled coil</keyword>
<gene>
    <name evidence="11" type="ORF">H8E19_03965</name>
</gene>
<evidence type="ECO:0000256" key="2">
    <source>
        <dbReference type="ARBA" id="ARBA00004370"/>
    </source>
</evidence>
<comment type="catalytic activity">
    <reaction evidence="1">
        <text>ATP + protein L-histidine = ADP + protein N-phospho-L-histidine.</text>
        <dbReference type="EC" id="2.7.13.3"/>
    </reaction>
</comment>
<dbReference type="PANTHER" id="PTHR42878">
    <property type="entry name" value="TWO-COMPONENT HISTIDINE KINASE"/>
    <property type="match status" value="1"/>
</dbReference>
<dbReference type="InterPro" id="IPR050351">
    <property type="entry name" value="BphY/WalK/GraS-like"/>
</dbReference>
<evidence type="ECO:0000256" key="3">
    <source>
        <dbReference type="ARBA" id="ARBA00012438"/>
    </source>
</evidence>
<dbReference type="PROSITE" id="PS50109">
    <property type="entry name" value="HIS_KIN"/>
    <property type="match status" value="1"/>
</dbReference>
<dbReference type="Pfam" id="PF12729">
    <property type="entry name" value="4HB_MCP_1"/>
    <property type="match status" value="1"/>
</dbReference>
<accession>A0A8J6MXD8</accession>
<reference evidence="11 12" key="1">
    <citation type="submission" date="2020-08" db="EMBL/GenBank/DDBJ databases">
        <title>Bridging the membrane lipid divide: bacteria of the FCB group superphylum have the potential to synthesize archaeal ether lipids.</title>
        <authorList>
            <person name="Villanueva L."/>
            <person name="Von Meijenfeldt F.A.B."/>
            <person name="Westbye A.B."/>
            <person name="Yadav S."/>
            <person name="Hopmans E.C."/>
            <person name="Dutilh B.E."/>
            <person name="Sinninghe Damste J.S."/>
        </authorList>
    </citation>
    <scope>NUCLEOTIDE SEQUENCE [LARGE SCALE GENOMIC DNA]</scope>
    <source>
        <strain evidence="11">NIOZ-UU27</strain>
    </source>
</reference>